<reference evidence="2" key="1">
    <citation type="submission" date="2022-11" db="UniProtKB">
        <authorList>
            <consortium name="WormBaseParasite"/>
        </authorList>
    </citation>
    <scope>IDENTIFICATION</scope>
</reference>
<sequence>MLQECESPTIDGGKPFESPTVQGVAFFSSTVFWQLVIEVKFESLFYVPYYKFIGNNNTEDINVFEHLFLTCLCSDAPEKEKYFFFPASLKVNGNVSNGIALCVRSQYSRGHGGSRSAETYYKEIPGINNSKDVYDLMIYKYSTIFHRNIMSANNFSDNSTFTCLDIYGKPTRSFDGVKSCLIQYLYNSSKGDDYVFKYSGPLLYGNLEYLPDDFLNRNETAVQYKVEMPSAGIFSLKPNKLSSLYMKQDSQYCYFHRNEKTFYSYTCVCHGEKQDNCRIPKGKRICAFHISDERELATAKMKNFWIKEQCEYYFISESEENVSISILNSKLLSYFSSNATCDHYEAKEWCSKNRENFYETFKACCNEKDFCNKMWVIKLKEIKGDMMRSPFTCKYAAKGIAILNGTCELYLDLMTKNLVVLNVYVFPEMNNVTALKENCSYVIGTMQVKDDKNCSTRLYDTPGTVHSFYKCHCSTKECDAENQDMAKEMYTAKFHDQFYCQTVNYNVTTSEYKPFVSHVLESVKNENGVLCFIEISKINDIYSIHAKAIQDNSSIPSVCNQALFSPQSGSYTEPEKMKCCTAISQHPQSSSNCTIKIMLQKFKKELENQNEQKRLIGQEGNLQCGKKMCFISDGCFETRELTAVKKHKMIDEKATNSSVCVNKIDEKVLSETKTISTHSTADYGYVCKLMESKDRCIVVHPPESNSKPLIVCCCNNNYKILSKDDETFQCPSKLEELPSQVGKRIGSFN</sequence>
<dbReference type="AlphaFoldDB" id="A0A914QY70"/>
<proteinExistence type="predicted"/>
<accession>A0A914QY70</accession>
<dbReference type="Proteomes" id="UP000887578">
    <property type="component" value="Unplaced"/>
</dbReference>
<protein>
    <submittedName>
        <fullName evidence="2">Uncharacterized protein</fullName>
    </submittedName>
</protein>
<keyword evidence="1" id="KW-1185">Reference proteome</keyword>
<evidence type="ECO:0000313" key="2">
    <source>
        <dbReference type="WBParaSite" id="PDA_v2.g4017.t1"/>
    </source>
</evidence>
<dbReference type="WBParaSite" id="PDA_v2.g4017.t1">
    <property type="protein sequence ID" value="PDA_v2.g4017.t1"/>
    <property type="gene ID" value="PDA_v2.g4017"/>
</dbReference>
<organism evidence="1 2">
    <name type="scientific">Panagrolaimus davidi</name>
    <dbReference type="NCBI Taxonomy" id="227884"/>
    <lineage>
        <taxon>Eukaryota</taxon>
        <taxon>Metazoa</taxon>
        <taxon>Ecdysozoa</taxon>
        <taxon>Nematoda</taxon>
        <taxon>Chromadorea</taxon>
        <taxon>Rhabditida</taxon>
        <taxon>Tylenchina</taxon>
        <taxon>Panagrolaimomorpha</taxon>
        <taxon>Panagrolaimoidea</taxon>
        <taxon>Panagrolaimidae</taxon>
        <taxon>Panagrolaimus</taxon>
    </lineage>
</organism>
<evidence type="ECO:0000313" key="1">
    <source>
        <dbReference type="Proteomes" id="UP000887578"/>
    </source>
</evidence>
<name>A0A914QY70_9BILA</name>